<feature type="region of interest" description="Disordered" evidence="1">
    <location>
        <begin position="483"/>
        <end position="510"/>
    </location>
</feature>
<dbReference type="SUPFAM" id="SSF50729">
    <property type="entry name" value="PH domain-like"/>
    <property type="match status" value="2"/>
</dbReference>
<protein>
    <submittedName>
        <fullName evidence="4">BQ5605_C033g11193 protein</fullName>
    </submittedName>
</protein>
<reference evidence="4 5" key="1">
    <citation type="submission" date="2016-11" db="EMBL/GenBank/DDBJ databases">
        <authorList>
            <person name="Jaros S."/>
            <person name="Januszkiewicz K."/>
            <person name="Wedrychowicz H."/>
        </authorList>
    </citation>
    <scope>NUCLEOTIDE SEQUENCE [LARGE SCALE GENOMIC DNA]</scope>
</reference>
<dbReference type="InterPro" id="IPR011993">
    <property type="entry name" value="PH-like_dom_sf"/>
</dbReference>
<dbReference type="InterPro" id="IPR001849">
    <property type="entry name" value="PH_domain"/>
</dbReference>
<gene>
    <name evidence="4" type="primary">BQ5605_C033g11193</name>
    <name evidence="4" type="ORF">BQ5605_C033G11193</name>
</gene>
<dbReference type="Gene3D" id="2.30.29.30">
    <property type="entry name" value="Pleckstrin-homology domain (PH domain)/Phosphotyrosine-binding domain (PTB)"/>
    <property type="match status" value="2"/>
</dbReference>
<feature type="compositionally biased region" description="Polar residues" evidence="1">
    <location>
        <begin position="75"/>
        <end position="86"/>
    </location>
</feature>
<dbReference type="EMBL" id="FQNC01000066">
    <property type="protein sequence ID" value="SGZ02192.1"/>
    <property type="molecule type" value="Genomic_DNA"/>
</dbReference>
<feature type="region of interest" description="Disordered" evidence="1">
    <location>
        <begin position="52"/>
        <end position="165"/>
    </location>
</feature>
<dbReference type="PROSITE" id="PS50003">
    <property type="entry name" value="PH_DOMAIN"/>
    <property type="match status" value="2"/>
</dbReference>
<dbReference type="PANTHER" id="PTHR14336">
    <property type="entry name" value="TANDEM PH DOMAIN CONTAINING PROTEIN"/>
    <property type="match status" value="1"/>
</dbReference>
<feature type="compositionally biased region" description="Low complexity" evidence="1">
    <location>
        <begin position="87"/>
        <end position="108"/>
    </location>
</feature>
<evidence type="ECO:0000256" key="2">
    <source>
        <dbReference type="SAM" id="SignalP"/>
    </source>
</evidence>
<dbReference type="AlphaFoldDB" id="A0A2X0PHA3"/>
<evidence type="ECO:0000313" key="5">
    <source>
        <dbReference type="Proteomes" id="UP000249464"/>
    </source>
</evidence>
<feature type="compositionally biased region" description="Polar residues" evidence="1">
    <location>
        <begin position="434"/>
        <end position="447"/>
    </location>
</feature>
<feature type="region of interest" description="Disordered" evidence="1">
    <location>
        <begin position="546"/>
        <end position="566"/>
    </location>
</feature>
<feature type="chain" id="PRO_5016143589" evidence="2">
    <location>
        <begin position="21"/>
        <end position="804"/>
    </location>
</feature>
<feature type="signal peptide" evidence="2">
    <location>
        <begin position="1"/>
        <end position="20"/>
    </location>
</feature>
<keyword evidence="2" id="KW-0732">Signal</keyword>
<dbReference type="InterPro" id="IPR051707">
    <property type="entry name" value="PI-Interact_SigTrans_Reg"/>
</dbReference>
<dbReference type="PANTHER" id="PTHR14336:SF8">
    <property type="entry name" value="PROTEIN OPY1"/>
    <property type="match status" value="1"/>
</dbReference>
<sequence>MHHHCPRVVIFLAIIPTTIPLKTPNSPSPVLPPTPQDVKRRLSVLALPVDTSATTAASGSTSSAGQSRFAPASPSMPTSPGANLNVSMGSKQAQASSSALSSSGMSSTSEDEADTSSSTAAQARAQVPLSAISEADSGTDSDASSDAAGERTHRRAGVPADQVTKAMERLRISRESSRLADSVALKGGYLMKKGERRKAWKRRWFVLRGGRLAMYKNEKEYRLLRLIPLADIHTCSPIELKKHAHTFGIVTPKRTYYVKADSEREVREWCQAVQQAKRDLTASTTVTSLPDGGSGDITPLGKGARSPGVGKPLASLPNISTSTAAAEQRGSFISSPELQPMRNFPSSPIAVGGPINGNEAGSGLSSSYTSTSSGGGGGGAAGLGIPGASGSTNRSGSTAPPNSFTPGAEGALGLRGADGHTLELDAVDAGLARQGSQQRSSSIVSDRSTGRDSYLGVNVAGVSATEGGGGDYFGGGSGALSRTSMSLNPPLSPGGGGGVSSSEDEDGFDTYDASWIGTSTAPPASPGLAGRTSRQLTFAEQAPTTPLRFPLAPTTNPPSTAGTGFTDPNKIILSGYLMKQGKRKTWRKRWFVLMSTRLMYSRSHMEGKIHRQIPLSKILDAIEFEGTKTGGGGVMSSIPGTPLLGNGGPLSTGGGSGGSGGLNTMPGSDGRAGGTGSTFDHCFKIITPKRTFLVCAPSEEDEIKWLAALQCLVQRKNGANGAVVGGVATMTSGVSGAGAGAGAGAPIAETTSTSSASLVAQAQAPPVTRRASALGIVRKRSVTDAAKEAVDEVERRYHPMSQAA</sequence>
<feature type="region of interest" description="Disordered" evidence="1">
    <location>
        <begin position="431"/>
        <end position="451"/>
    </location>
</feature>
<feature type="compositionally biased region" description="Polar residues" evidence="1">
    <location>
        <begin position="553"/>
        <end position="563"/>
    </location>
</feature>
<feature type="region of interest" description="Disordered" evidence="1">
    <location>
        <begin position="647"/>
        <end position="673"/>
    </location>
</feature>
<evidence type="ECO:0000259" key="3">
    <source>
        <dbReference type="PROSITE" id="PS50003"/>
    </source>
</evidence>
<feature type="compositionally biased region" description="Polar residues" evidence="1">
    <location>
        <begin position="392"/>
        <end position="405"/>
    </location>
</feature>
<evidence type="ECO:0000256" key="1">
    <source>
        <dbReference type="SAM" id="MobiDB-lite"/>
    </source>
</evidence>
<feature type="compositionally biased region" description="Low complexity" evidence="1">
    <location>
        <begin position="361"/>
        <end position="372"/>
    </location>
</feature>
<feature type="compositionally biased region" description="Gly residues" evidence="1">
    <location>
        <begin position="647"/>
        <end position="661"/>
    </location>
</feature>
<keyword evidence="5" id="KW-1185">Reference proteome</keyword>
<accession>A0A2X0PHA3</accession>
<feature type="domain" description="PH" evidence="3">
    <location>
        <begin position="183"/>
        <end position="278"/>
    </location>
</feature>
<dbReference type="Proteomes" id="UP000249464">
    <property type="component" value="Unassembled WGS sequence"/>
</dbReference>
<dbReference type="STRING" id="796604.A0A2X0PHA3"/>
<dbReference type="SMART" id="SM00233">
    <property type="entry name" value="PH"/>
    <property type="match status" value="2"/>
</dbReference>
<feature type="region of interest" description="Disordered" evidence="1">
    <location>
        <begin position="281"/>
        <end position="415"/>
    </location>
</feature>
<organism evidence="4 5">
    <name type="scientific">Microbotryum silenes-dioicae</name>
    <dbReference type="NCBI Taxonomy" id="796604"/>
    <lineage>
        <taxon>Eukaryota</taxon>
        <taxon>Fungi</taxon>
        <taxon>Dikarya</taxon>
        <taxon>Basidiomycota</taxon>
        <taxon>Pucciniomycotina</taxon>
        <taxon>Microbotryomycetes</taxon>
        <taxon>Microbotryales</taxon>
        <taxon>Microbotryaceae</taxon>
        <taxon>Microbotryum</taxon>
    </lineage>
</organism>
<feature type="compositionally biased region" description="Polar residues" evidence="1">
    <location>
        <begin position="317"/>
        <end position="337"/>
    </location>
</feature>
<feature type="compositionally biased region" description="Low complexity" evidence="1">
    <location>
        <begin position="135"/>
        <end position="147"/>
    </location>
</feature>
<feature type="domain" description="PH" evidence="3">
    <location>
        <begin position="570"/>
        <end position="714"/>
    </location>
</feature>
<feature type="compositionally biased region" description="Low complexity" evidence="1">
    <location>
        <begin position="52"/>
        <end position="65"/>
    </location>
</feature>
<name>A0A2X0PHA3_9BASI</name>
<feature type="compositionally biased region" description="Gly residues" evidence="1">
    <location>
        <begin position="373"/>
        <end position="387"/>
    </location>
</feature>
<dbReference type="Pfam" id="PF00169">
    <property type="entry name" value="PH"/>
    <property type="match status" value="2"/>
</dbReference>
<dbReference type="FunFam" id="2.30.29.30:FF:000286">
    <property type="entry name" value="PH-protein kinase domain containing protein"/>
    <property type="match status" value="1"/>
</dbReference>
<proteinExistence type="predicted"/>
<evidence type="ECO:0000313" key="4">
    <source>
        <dbReference type="EMBL" id="SGZ02192.1"/>
    </source>
</evidence>